<sequence length="78" mass="8673">MAKSSIAIPNPIFFIVNPPLQMPICCHLHYTSLAIEKIAYFMKLVGWEQLATQGVPRWQVHKRVAGGSQRRGSVASPV</sequence>
<gene>
    <name evidence="1" type="ORF">DXD10_07415</name>
</gene>
<accession>A0A3E4MGE6</accession>
<evidence type="ECO:0000313" key="1">
    <source>
        <dbReference type="EMBL" id="RGK48761.1"/>
    </source>
</evidence>
<organism evidence="1 2">
    <name type="scientific">Dorea formicigenerans</name>
    <dbReference type="NCBI Taxonomy" id="39486"/>
    <lineage>
        <taxon>Bacteria</taxon>
        <taxon>Bacillati</taxon>
        <taxon>Bacillota</taxon>
        <taxon>Clostridia</taxon>
        <taxon>Lachnospirales</taxon>
        <taxon>Lachnospiraceae</taxon>
        <taxon>Dorea</taxon>
    </lineage>
</organism>
<evidence type="ECO:0000313" key="2">
    <source>
        <dbReference type="Proteomes" id="UP000261208"/>
    </source>
</evidence>
<comment type="caution">
    <text evidence="1">The sequence shown here is derived from an EMBL/GenBank/DDBJ whole genome shotgun (WGS) entry which is preliminary data.</text>
</comment>
<protein>
    <submittedName>
        <fullName evidence="1">Uncharacterized protein</fullName>
    </submittedName>
</protein>
<reference evidence="1 2" key="1">
    <citation type="submission" date="2018-08" db="EMBL/GenBank/DDBJ databases">
        <title>A genome reference for cultivated species of the human gut microbiota.</title>
        <authorList>
            <person name="Zou Y."/>
            <person name="Xue W."/>
            <person name="Luo G."/>
        </authorList>
    </citation>
    <scope>NUCLEOTIDE SEQUENCE [LARGE SCALE GENOMIC DNA]</scope>
    <source>
        <strain evidence="1 2">TF11-11</strain>
    </source>
</reference>
<dbReference type="EMBL" id="QSQQ01000007">
    <property type="protein sequence ID" value="RGK48761.1"/>
    <property type="molecule type" value="Genomic_DNA"/>
</dbReference>
<name>A0A3E4MGE6_9FIRM</name>
<proteinExistence type="predicted"/>
<dbReference type="AlphaFoldDB" id="A0A3E4MGE6"/>
<dbReference type="Proteomes" id="UP000261208">
    <property type="component" value="Unassembled WGS sequence"/>
</dbReference>